<dbReference type="AlphaFoldDB" id="A0A317F6Q8"/>
<dbReference type="PANTHER" id="PTHR33221">
    <property type="entry name" value="WINGED HELIX-TURN-HELIX TRANSCRIPTIONAL REGULATOR, RRF2 FAMILY"/>
    <property type="match status" value="1"/>
</dbReference>
<organism evidence="1 2">
    <name type="scientific">Falsiroseomonas bella</name>
    <dbReference type="NCBI Taxonomy" id="2184016"/>
    <lineage>
        <taxon>Bacteria</taxon>
        <taxon>Pseudomonadati</taxon>
        <taxon>Pseudomonadota</taxon>
        <taxon>Alphaproteobacteria</taxon>
        <taxon>Acetobacterales</taxon>
        <taxon>Roseomonadaceae</taxon>
        <taxon>Falsiroseomonas</taxon>
    </lineage>
</organism>
<dbReference type="RefSeq" id="WP_109873591.1">
    <property type="nucleotide sequence ID" value="NZ_QGNA01000008.1"/>
</dbReference>
<gene>
    <name evidence="1" type="ORF">DFH01_26720</name>
</gene>
<dbReference type="Proteomes" id="UP000245765">
    <property type="component" value="Unassembled WGS sequence"/>
</dbReference>
<dbReference type="OrthoDB" id="9808360at2"/>
<keyword evidence="2" id="KW-1185">Reference proteome</keyword>
<dbReference type="InterPro" id="IPR000944">
    <property type="entry name" value="Tscrpt_reg_Rrf2"/>
</dbReference>
<comment type="caution">
    <text evidence="1">The sequence shown here is derived from an EMBL/GenBank/DDBJ whole genome shotgun (WGS) entry which is preliminary data.</text>
</comment>
<dbReference type="SUPFAM" id="SSF46785">
    <property type="entry name" value="Winged helix' DNA-binding domain"/>
    <property type="match status" value="1"/>
</dbReference>
<dbReference type="EMBL" id="QGNA01000008">
    <property type="protein sequence ID" value="PWS34222.1"/>
    <property type="molecule type" value="Genomic_DNA"/>
</dbReference>
<dbReference type="InterPro" id="IPR036388">
    <property type="entry name" value="WH-like_DNA-bd_sf"/>
</dbReference>
<sequence>MLRVSKLTDYAVVVLSRLEAEGGVQTAPGLSAGTGVAEPTVAKVLKMLSQAGLVEGQRGPRGGYRLLRPLAEVPLSDVIVAIDGPIALTACVDGGFGLCEAEHVCPVRGRWDPVNAAIRDALSGITVAEIATPKPIFAPPAIAAAE</sequence>
<evidence type="ECO:0000313" key="2">
    <source>
        <dbReference type="Proteomes" id="UP000245765"/>
    </source>
</evidence>
<dbReference type="InterPro" id="IPR014290">
    <property type="entry name" value="SUF_FeS_clus_asmbl_reg"/>
</dbReference>
<protein>
    <submittedName>
        <fullName evidence="1">SUF system Fe-S cluster assembly regulator</fullName>
    </submittedName>
</protein>
<dbReference type="GO" id="GO:0005829">
    <property type="term" value="C:cytosol"/>
    <property type="evidence" value="ECO:0007669"/>
    <property type="project" value="TreeGrafter"/>
</dbReference>
<evidence type="ECO:0000313" key="1">
    <source>
        <dbReference type="EMBL" id="PWS34222.1"/>
    </source>
</evidence>
<dbReference type="PROSITE" id="PS51197">
    <property type="entry name" value="HTH_RRF2_2"/>
    <property type="match status" value="1"/>
</dbReference>
<reference evidence="2" key="1">
    <citation type="submission" date="2018-05" db="EMBL/GenBank/DDBJ databases">
        <authorList>
            <person name="Du Z."/>
            <person name="Wang X."/>
        </authorList>
    </citation>
    <scope>NUCLEOTIDE SEQUENCE [LARGE SCALE GENOMIC DNA]</scope>
    <source>
        <strain evidence="2">CQN31</strain>
    </source>
</reference>
<dbReference type="GO" id="GO:0003700">
    <property type="term" value="F:DNA-binding transcription factor activity"/>
    <property type="evidence" value="ECO:0007669"/>
    <property type="project" value="TreeGrafter"/>
</dbReference>
<accession>A0A317F6Q8</accession>
<name>A0A317F6Q8_9PROT</name>
<dbReference type="InterPro" id="IPR036390">
    <property type="entry name" value="WH_DNA-bd_sf"/>
</dbReference>
<dbReference type="NCBIfam" id="TIGR00738">
    <property type="entry name" value="rrf2_super"/>
    <property type="match status" value="1"/>
</dbReference>
<dbReference type="PANTHER" id="PTHR33221:SF2">
    <property type="entry name" value="TRANSCRIPTIONAL REGULATOR"/>
    <property type="match status" value="1"/>
</dbReference>
<proteinExistence type="predicted"/>
<dbReference type="Pfam" id="PF02082">
    <property type="entry name" value="Rrf2"/>
    <property type="match status" value="1"/>
</dbReference>
<dbReference type="Gene3D" id="1.10.10.10">
    <property type="entry name" value="Winged helix-like DNA-binding domain superfamily/Winged helix DNA-binding domain"/>
    <property type="match status" value="1"/>
</dbReference>
<dbReference type="NCBIfam" id="TIGR02944">
    <property type="entry name" value="suf_reg_Xantho"/>
    <property type="match status" value="1"/>
</dbReference>